<dbReference type="Gene3D" id="3.30.360.10">
    <property type="entry name" value="Dihydrodipicolinate Reductase, domain 2"/>
    <property type="match status" value="1"/>
</dbReference>
<dbReference type="Gene3D" id="3.40.50.720">
    <property type="entry name" value="NAD(P)-binding Rossmann-like Domain"/>
    <property type="match status" value="1"/>
</dbReference>
<dbReference type="SUPFAM" id="SSF55347">
    <property type="entry name" value="Glyceraldehyde-3-phosphate dehydrogenase-like, C-terminal domain"/>
    <property type="match status" value="1"/>
</dbReference>
<gene>
    <name evidence="4" type="ORF">EV213_102199</name>
</gene>
<dbReference type="GO" id="GO:0000166">
    <property type="term" value="F:nucleotide binding"/>
    <property type="evidence" value="ECO:0007669"/>
    <property type="project" value="InterPro"/>
</dbReference>
<dbReference type="InterPro" id="IPR036291">
    <property type="entry name" value="NAD(P)-bd_dom_sf"/>
</dbReference>
<dbReference type="GO" id="GO:0016491">
    <property type="term" value="F:oxidoreductase activity"/>
    <property type="evidence" value="ECO:0007669"/>
    <property type="project" value="UniProtKB-KW"/>
</dbReference>
<dbReference type="Proteomes" id="UP000295632">
    <property type="component" value="Unassembled WGS sequence"/>
</dbReference>
<feature type="domain" description="GFO/IDH/MocA-like oxidoreductase" evidence="3">
    <location>
        <begin position="141"/>
        <end position="277"/>
    </location>
</feature>
<accession>A0A4R6U6P0</accession>
<evidence type="ECO:0000256" key="1">
    <source>
        <dbReference type="ARBA" id="ARBA00023002"/>
    </source>
</evidence>
<protein>
    <submittedName>
        <fullName evidence="4">Putative dehydrogenase</fullName>
    </submittedName>
</protein>
<dbReference type="AlphaFoldDB" id="A0A4R6U6P0"/>
<dbReference type="InterPro" id="IPR000683">
    <property type="entry name" value="Gfo/Idh/MocA-like_OxRdtase_N"/>
</dbReference>
<sequence>MTNQKELRIGMVGYSFMGRAHTQAYRDVSYYFKPELKPVLKAISGRNEANVKAAAEQLGFESIETDWKKLIERDDIDLIDIVTPNNSHAEIAIAAAKAGKHVICEKPLSMSVEEAKEMKQAVEEAGVIHMICHNYRFSPAVQYAKQLISEGKLGKIHHFRGVYLQDWLLDPKTPMTWRMKKAVTGYGTHGDIAAHSIDLARFLVGEITDVAGMLKTFVNERPVAGTENETDTVDVDDASAFITQFENGAMGVFEASRFAGGNRNGNRFEINGEKGSIKWDLENLNNLHVYFHDDEPGLQGFRLINCTESEHPYAGAYWPSGHILGYEHTFINLVHDLIEGISTGKNPTPNFNDGVENQKVLEAVAEASEKKSWVQIPHN</sequence>
<dbReference type="PANTHER" id="PTHR43818:SF11">
    <property type="entry name" value="BCDNA.GH03377"/>
    <property type="match status" value="1"/>
</dbReference>
<dbReference type="SUPFAM" id="SSF51735">
    <property type="entry name" value="NAD(P)-binding Rossmann-fold domains"/>
    <property type="match status" value="1"/>
</dbReference>
<comment type="caution">
    <text evidence="4">The sequence shown here is derived from an EMBL/GenBank/DDBJ whole genome shotgun (WGS) entry which is preliminary data.</text>
</comment>
<dbReference type="Pfam" id="PF01408">
    <property type="entry name" value="GFO_IDH_MocA"/>
    <property type="match status" value="1"/>
</dbReference>
<evidence type="ECO:0000313" key="5">
    <source>
        <dbReference type="Proteomes" id="UP000295632"/>
    </source>
</evidence>
<evidence type="ECO:0000313" key="4">
    <source>
        <dbReference type="EMBL" id="TDQ42168.1"/>
    </source>
</evidence>
<proteinExistence type="predicted"/>
<dbReference type="RefSeq" id="WP_133579054.1">
    <property type="nucleotide sequence ID" value="NZ_SNYJ01000002.1"/>
</dbReference>
<keyword evidence="5" id="KW-1185">Reference proteome</keyword>
<dbReference type="OrthoDB" id="9815825at2"/>
<feature type="domain" description="Gfo/Idh/MocA-like oxidoreductase N-terminal" evidence="2">
    <location>
        <begin position="7"/>
        <end position="131"/>
    </location>
</feature>
<dbReference type="EMBL" id="SNYJ01000002">
    <property type="protein sequence ID" value="TDQ42168.1"/>
    <property type="molecule type" value="Genomic_DNA"/>
</dbReference>
<evidence type="ECO:0000259" key="2">
    <source>
        <dbReference type="Pfam" id="PF01408"/>
    </source>
</evidence>
<dbReference type="PANTHER" id="PTHR43818">
    <property type="entry name" value="BCDNA.GH03377"/>
    <property type="match status" value="1"/>
</dbReference>
<name>A0A4R6U6P0_9BACI</name>
<organism evidence="4 5">
    <name type="scientific">Aureibacillus halotolerans</name>
    <dbReference type="NCBI Taxonomy" id="1508390"/>
    <lineage>
        <taxon>Bacteria</taxon>
        <taxon>Bacillati</taxon>
        <taxon>Bacillota</taxon>
        <taxon>Bacilli</taxon>
        <taxon>Bacillales</taxon>
        <taxon>Bacillaceae</taxon>
        <taxon>Aureibacillus</taxon>
    </lineage>
</organism>
<keyword evidence="1" id="KW-0560">Oxidoreductase</keyword>
<dbReference type="InterPro" id="IPR055170">
    <property type="entry name" value="GFO_IDH_MocA-like_dom"/>
</dbReference>
<evidence type="ECO:0000259" key="3">
    <source>
        <dbReference type="Pfam" id="PF22725"/>
    </source>
</evidence>
<dbReference type="Pfam" id="PF22725">
    <property type="entry name" value="GFO_IDH_MocA_C3"/>
    <property type="match status" value="1"/>
</dbReference>
<dbReference type="InterPro" id="IPR050463">
    <property type="entry name" value="Gfo/Idh/MocA_oxidrdct_glycsds"/>
</dbReference>
<reference evidence="4 5" key="1">
    <citation type="submission" date="2019-03" db="EMBL/GenBank/DDBJ databases">
        <title>Genomic Encyclopedia of Type Strains, Phase IV (KMG-IV): sequencing the most valuable type-strain genomes for metagenomic binning, comparative biology and taxonomic classification.</title>
        <authorList>
            <person name="Goeker M."/>
        </authorList>
    </citation>
    <scope>NUCLEOTIDE SEQUENCE [LARGE SCALE GENOMIC DNA]</scope>
    <source>
        <strain evidence="4 5">DSM 28697</strain>
    </source>
</reference>